<dbReference type="InterPro" id="IPR036390">
    <property type="entry name" value="WH_DNA-bd_sf"/>
</dbReference>
<proteinExistence type="predicted"/>
<dbReference type="Gene3D" id="1.20.120.530">
    <property type="entry name" value="GntR ligand-binding domain-like"/>
    <property type="match status" value="1"/>
</dbReference>
<evidence type="ECO:0000259" key="4">
    <source>
        <dbReference type="PROSITE" id="PS50949"/>
    </source>
</evidence>
<dbReference type="Proteomes" id="UP001303946">
    <property type="component" value="Chromosome"/>
</dbReference>
<dbReference type="SUPFAM" id="SSF48008">
    <property type="entry name" value="GntR ligand-binding domain-like"/>
    <property type="match status" value="1"/>
</dbReference>
<dbReference type="SMART" id="SM00345">
    <property type="entry name" value="HTH_GNTR"/>
    <property type="match status" value="1"/>
</dbReference>
<sequence length="240" mass="26504">MTTPNKADVAYTALKQAIIEQALQPGTKLPEDALGTHFQVSRTLVREALARLAAEGLVDAQHNRTATVARPSLEEARSVFEVRRCLEQEVVRLVIERWSPFIGQALEEHVRLEEQAAREQQAPACARLAGEFHVRLAQLVGNPVLERYVDEVVSRCSLILAVHGRPHSPECGITEHRALIDAFRKGDLRAARRLMASHLGELEARVLNSTPVTDDADLGQILGRYAPGAKPAVRPSRRKA</sequence>
<keyword evidence="1" id="KW-0805">Transcription regulation</keyword>
<dbReference type="RefSeq" id="WP_316702743.1">
    <property type="nucleotide sequence ID" value="NZ_CP136336.1"/>
</dbReference>
<dbReference type="PANTHER" id="PTHR43537:SF53">
    <property type="entry name" value="HTH-TYPE TRANSCRIPTIONAL REPRESSOR NANR"/>
    <property type="match status" value="1"/>
</dbReference>
<dbReference type="Gene3D" id="1.10.10.10">
    <property type="entry name" value="Winged helix-like DNA-binding domain superfamily/Winged helix DNA-binding domain"/>
    <property type="match status" value="1"/>
</dbReference>
<dbReference type="InterPro" id="IPR036388">
    <property type="entry name" value="WH-like_DNA-bd_sf"/>
</dbReference>
<dbReference type="InterPro" id="IPR000524">
    <property type="entry name" value="Tscrpt_reg_HTH_GntR"/>
</dbReference>
<evidence type="ECO:0000313" key="5">
    <source>
        <dbReference type="EMBL" id="WOB09869.1"/>
    </source>
</evidence>
<protein>
    <submittedName>
        <fullName evidence="5">GntR family transcriptional regulator</fullName>
    </submittedName>
</protein>
<dbReference type="SMART" id="SM00895">
    <property type="entry name" value="FCD"/>
    <property type="match status" value="1"/>
</dbReference>
<evidence type="ECO:0000256" key="3">
    <source>
        <dbReference type="ARBA" id="ARBA00023163"/>
    </source>
</evidence>
<dbReference type="InterPro" id="IPR008920">
    <property type="entry name" value="TF_FadR/GntR_C"/>
</dbReference>
<dbReference type="CDD" id="cd07377">
    <property type="entry name" value="WHTH_GntR"/>
    <property type="match status" value="1"/>
</dbReference>
<dbReference type="PROSITE" id="PS50949">
    <property type="entry name" value="HTH_GNTR"/>
    <property type="match status" value="1"/>
</dbReference>
<organism evidence="5 6">
    <name type="scientific">Piscinibacter gummiphilus</name>
    <dbReference type="NCBI Taxonomy" id="946333"/>
    <lineage>
        <taxon>Bacteria</taxon>
        <taxon>Pseudomonadati</taxon>
        <taxon>Pseudomonadota</taxon>
        <taxon>Betaproteobacteria</taxon>
        <taxon>Burkholderiales</taxon>
        <taxon>Sphaerotilaceae</taxon>
        <taxon>Piscinibacter</taxon>
    </lineage>
</organism>
<gene>
    <name evidence="5" type="ORF">RXV79_07320</name>
</gene>
<evidence type="ECO:0000256" key="2">
    <source>
        <dbReference type="ARBA" id="ARBA00023125"/>
    </source>
</evidence>
<keyword evidence="2" id="KW-0238">DNA-binding</keyword>
<dbReference type="InterPro" id="IPR011711">
    <property type="entry name" value="GntR_C"/>
</dbReference>
<name>A0ABZ0D597_9BURK</name>
<evidence type="ECO:0000256" key="1">
    <source>
        <dbReference type="ARBA" id="ARBA00023015"/>
    </source>
</evidence>
<dbReference type="PANTHER" id="PTHR43537">
    <property type="entry name" value="TRANSCRIPTIONAL REGULATOR, GNTR FAMILY"/>
    <property type="match status" value="1"/>
</dbReference>
<dbReference type="EMBL" id="CP136336">
    <property type="protein sequence ID" value="WOB09869.1"/>
    <property type="molecule type" value="Genomic_DNA"/>
</dbReference>
<dbReference type="SUPFAM" id="SSF46785">
    <property type="entry name" value="Winged helix' DNA-binding domain"/>
    <property type="match status" value="1"/>
</dbReference>
<feature type="domain" description="HTH gntR-type" evidence="4">
    <location>
        <begin position="4"/>
        <end position="71"/>
    </location>
</feature>
<dbReference type="Pfam" id="PF00392">
    <property type="entry name" value="GntR"/>
    <property type="match status" value="1"/>
</dbReference>
<reference evidence="5 6" key="1">
    <citation type="submission" date="2023-10" db="EMBL/GenBank/DDBJ databases">
        <title>Bacteria for the degradation of biodegradable plastic PBAT(Polybutylene adipate terephthalate).</title>
        <authorList>
            <person name="Weon H.-Y."/>
            <person name="Yeon J."/>
        </authorList>
    </citation>
    <scope>NUCLEOTIDE SEQUENCE [LARGE SCALE GENOMIC DNA]</scope>
    <source>
        <strain evidence="5 6">SBD 7-3</strain>
    </source>
</reference>
<keyword evidence="6" id="KW-1185">Reference proteome</keyword>
<accession>A0ABZ0D597</accession>
<keyword evidence="3" id="KW-0804">Transcription</keyword>
<evidence type="ECO:0000313" key="6">
    <source>
        <dbReference type="Proteomes" id="UP001303946"/>
    </source>
</evidence>
<dbReference type="Pfam" id="PF07729">
    <property type="entry name" value="FCD"/>
    <property type="match status" value="1"/>
</dbReference>